<dbReference type="InterPro" id="IPR020471">
    <property type="entry name" value="AKR"/>
</dbReference>
<dbReference type="PRINTS" id="PR00069">
    <property type="entry name" value="ALDKETRDTASE"/>
</dbReference>
<evidence type="ECO:0000313" key="4">
    <source>
        <dbReference type="EMBL" id="KAF6040163.1"/>
    </source>
</evidence>
<dbReference type="SUPFAM" id="SSF51430">
    <property type="entry name" value="NAD(P)-linked oxidoreductase"/>
    <property type="match status" value="1"/>
</dbReference>
<organism evidence="4 5">
    <name type="scientific">Bugula neritina</name>
    <name type="common">Brown bryozoan</name>
    <name type="synonym">Sertularia neritina</name>
    <dbReference type="NCBI Taxonomy" id="10212"/>
    <lineage>
        <taxon>Eukaryota</taxon>
        <taxon>Metazoa</taxon>
        <taxon>Spiralia</taxon>
        <taxon>Lophotrochozoa</taxon>
        <taxon>Bryozoa</taxon>
        <taxon>Gymnolaemata</taxon>
        <taxon>Cheilostomatida</taxon>
        <taxon>Flustrina</taxon>
        <taxon>Buguloidea</taxon>
        <taxon>Bugulidae</taxon>
        <taxon>Bugula</taxon>
    </lineage>
</organism>
<dbReference type="GO" id="GO:0005829">
    <property type="term" value="C:cytosol"/>
    <property type="evidence" value="ECO:0007669"/>
    <property type="project" value="UniProtKB-ARBA"/>
</dbReference>
<evidence type="ECO:0000259" key="3">
    <source>
        <dbReference type="Pfam" id="PF00248"/>
    </source>
</evidence>
<evidence type="ECO:0000256" key="2">
    <source>
        <dbReference type="ARBA" id="ARBA00038157"/>
    </source>
</evidence>
<dbReference type="PANTHER" id="PTHR43364:SF4">
    <property type="entry name" value="NAD(P)-LINKED OXIDOREDUCTASE SUPERFAMILY PROTEIN"/>
    <property type="match status" value="1"/>
</dbReference>
<dbReference type="GO" id="GO:0016491">
    <property type="term" value="F:oxidoreductase activity"/>
    <property type="evidence" value="ECO:0007669"/>
    <property type="project" value="UniProtKB-KW"/>
</dbReference>
<evidence type="ECO:0000313" key="5">
    <source>
        <dbReference type="Proteomes" id="UP000593567"/>
    </source>
</evidence>
<protein>
    <recommendedName>
        <fullName evidence="3">NADP-dependent oxidoreductase domain-containing protein</fullName>
    </recommendedName>
</protein>
<dbReference type="InterPro" id="IPR036812">
    <property type="entry name" value="NAD(P)_OxRdtase_dom_sf"/>
</dbReference>
<feature type="domain" description="NADP-dependent oxidoreductase" evidence="3">
    <location>
        <begin position="15"/>
        <end position="331"/>
    </location>
</feature>
<accession>A0A7J7KQ26</accession>
<name>A0A7J7KQ26_BUGNE</name>
<dbReference type="FunFam" id="3.20.20.100:FF:000004">
    <property type="entry name" value="Oxidoreductase, aldo/keto reductase"/>
    <property type="match status" value="1"/>
</dbReference>
<dbReference type="PANTHER" id="PTHR43364">
    <property type="entry name" value="NADH-SPECIFIC METHYLGLYOXAL REDUCTASE-RELATED"/>
    <property type="match status" value="1"/>
</dbReference>
<comment type="similarity">
    <text evidence="2">Belongs to the aldo/keto reductase family. Aldo/keto reductase 2 subfamily.</text>
</comment>
<dbReference type="Gene3D" id="3.20.20.100">
    <property type="entry name" value="NADP-dependent oxidoreductase domain"/>
    <property type="match status" value="1"/>
</dbReference>
<dbReference type="OrthoDB" id="48988at2759"/>
<dbReference type="InterPro" id="IPR050523">
    <property type="entry name" value="AKR_Detox_Biosynth"/>
</dbReference>
<dbReference type="Pfam" id="PF00248">
    <property type="entry name" value="Aldo_ket_red"/>
    <property type="match status" value="1"/>
</dbReference>
<reference evidence="4" key="1">
    <citation type="submission" date="2020-06" db="EMBL/GenBank/DDBJ databases">
        <title>Draft genome of Bugula neritina, a colonial animal packing powerful symbionts and potential medicines.</title>
        <authorList>
            <person name="Rayko M."/>
        </authorList>
    </citation>
    <scope>NUCLEOTIDE SEQUENCE [LARGE SCALE GENOMIC DNA]</scope>
    <source>
        <strain evidence="4">Kwan_BN1</strain>
    </source>
</reference>
<keyword evidence="5" id="KW-1185">Reference proteome</keyword>
<dbReference type="InterPro" id="IPR023210">
    <property type="entry name" value="NADP_OxRdtase_dom"/>
</dbReference>
<proteinExistence type="inferred from homology"/>
<comment type="caution">
    <text evidence="4">The sequence shown here is derived from an EMBL/GenBank/DDBJ whole genome shotgun (WGS) entry which is preliminary data.</text>
</comment>
<dbReference type="EMBL" id="VXIV02000171">
    <property type="protein sequence ID" value="KAF6040163.1"/>
    <property type="molecule type" value="Genomic_DNA"/>
</dbReference>
<evidence type="ECO:0000256" key="1">
    <source>
        <dbReference type="ARBA" id="ARBA00023002"/>
    </source>
</evidence>
<gene>
    <name evidence="4" type="ORF">EB796_001530</name>
</gene>
<dbReference type="AlphaFoldDB" id="A0A7J7KQ26"/>
<sequence length="365" mass="40920">MYRSLGKSGVKVSNISLGTLTFGHHSRPGNCTEEQSHDILNRYVELGGNFIDTADNYSQGESEKILGSWLKSIGSQRDSLVIATKGRLGAGREGEVNGRCLSRKHLVQEVEESLSRLQTDYIDLYQWHCWDKTTPLEESLRTMDDLIRLGKIRYFGVSNFCGWQLQKLVNLSKVMGLSPCISLQQQYSLLNRELELELQDVCINEGVAVLPWSPLKGGWLTGKHMNRDTLPPPGSRIHYASVNNFKGWESHTPLSQYANMEQVWELLDKMKIIADSHSKTMSQVALRWLLQKDCVTSVIMGCKTIGQLEDNMAASDGWELSSAEMNELDEASSYPLPYPFKLQNIVSGHCSFNNSTAVHKSGISS</sequence>
<dbReference type="Proteomes" id="UP000593567">
    <property type="component" value="Unassembled WGS sequence"/>
</dbReference>
<keyword evidence="1" id="KW-0560">Oxidoreductase</keyword>